<accession>A0A3B0W0E1</accession>
<reference evidence="1" key="1">
    <citation type="submission" date="2018-06" db="EMBL/GenBank/DDBJ databases">
        <authorList>
            <person name="Zhirakovskaya E."/>
        </authorList>
    </citation>
    <scope>NUCLEOTIDE SEQUENCE</scope>
</reference>
<proteinExistence type="predicted"/>
<dbReference type="AlphaFoldDB" id="A0A3B0W0E1"/>
<dbReference type="EMBL" id="UOFC01000273">
    <property type="protein sequence ID" value="VAW49315.1"/>
    <property type="molecule type" value="Genomic_DNA"/>
</dbReference>
<protein>
    <recommendedName>
        <fullName evidence="2">GTP-binding protein</fullName>
    </recommendedName>
</protein>
<evidence type="ECO:0000313" key="1">
    <source>
        <dbReference type="EMBL" id="VAW49315.1"/>
    </source>
</evidence>
<gene>
    <name evidence="1" type="ORF">MNBD_GAMMA03-622</name>
</gene>
<sequence length="80" mass="9300">MFGEHHSDLAAEFPKFKDKIHHLKSSSAHFSKLVSEYEAVAKEVYRIEEQIETPSDAYTENKKKQRLALKDQIYAMLMKG</sequence>
<dbReference type="InterPro" id="IPR007420">
    <property type="entry name" value="DUF465"/>
</dbReference>
<organism evidence="1">
    <name type="scientific">hydrothermal vent metagenome</name>
    <dbReference type="NCBI Taxonomy" id="652676"/>
    <lineage>
        <taxon>unclassified sequences</taxon>
        <taxon>metagenomes</taxon>
        <taxon>ecological metagenomes</taxon>
    </lineage>
</organism>
<dbReference type="Gene3D" id="6.10.280.50">
    <property type="match status" value="1"/>
</dbReference>
<dbReference type="Pfam" id="PF04325">
    <property type="entry name" value="DUF465"/>
    <property type="match status" value="1"/>
</dbReference>
<dbReference type="InterPro" id="IPR038444">
    <property type="entry name" value="DUF465_sf"/>
</dbReference>
<name>A0A3B0W0E1_9ZZZZ</name>
<evidence type="ECO:0008006" key="2">
    <source>
        <dbReference type="Google" id="ProtNLM"/>
    </source>
</evidence>